<accession>A0A4R6WQJ3</accession>
<gene>
    <name evidence="1" type="ORF">A8950_1856</name>
</gene>
<proteinExistence type="predicted"/>
<comment type="caution">
    <text evidence="1">The sequence shown here is derived from an EMBL/GenBank/DDBJ whole genome shotgun (WGS) entry which is preliminary data.</text>
</comment>
<protein>
    <submittedName>
        <fullName evidence="1">Uncharacterized protein</fullName>
    </submittedName>
</protein>
<keyword evidence="2" id="KW-1185">Reference proteome</keyword>
<dbReference type="EMBL" id="SNYW01000008">
    <property type="protein sequence ID" value="TDQ82036.1"/>
    <property type="molecule type" value="Genomic_DNA"/>
</dbReference>
<name>A0A4R6WQJ3_9PROT</name>
<evidence type="ECO:0000313" key="1">
    <source>
        <dbReference type="EMBL" id="TDQ82036.1"/>
    </source>
</evidence>
<sequence length="143" mass="15958">MQKKAKVGDKKIIRRLDMKRSVRRARPAAGISGGINPLLAMRELPRIYERMGDCLLDRMHRHAGNPGVTRSLSRQLDWVGTRAQLVNSFIAAGDGALGYLCAESLSPERLASLVELTARHVAEERLPVALFLMEKIDEELRLA</sequence>
<dbReference type="Proteomes" id="UP000295783">
    <property type="component" value="Unassembled WGS sequence"/>
</dbReference>
<evidence type="ECO:0000313" key="2">
    <source>
        <dbReference type="Proteomes" id="UP000295783"/>
    </source>
</evidence>
<dbReference type="RefSeq" id="WP_133613354.1">
    <property type="nucleotide sequence ID" value="NZ_SNYW01000008.1"/>
</dbReference>
<dbReference type="AlphaFoldDB" id="A0A4R6WQJ3"/>
<reference evidence="1 2" key="1">
    <citation type="submission" date="2019-03" db="EMBL/GenBank/DDBJ databases">
        <title>Genomic Encyclopedia of Type Strains, Phase III (KMG-III): the genomes of soil and plant-associated and newly described type strains.</title>
        <authorList>
            <person name="Whitman W."/>
        </authorList>
    </citation>
    <scope>NUCLEOTIDE SEQUENCE [LARGE SCALE GENOMIC DNA]</scope>
    <source>
        <strain evidence="1 2">CGMCC 1.7660</strain>
    </source>
</reference>
<organism evidence="1 2">
    <name type="scientific">Dongia mobilis</name>
    <dbReference type="NCBI Taxonomy" id="578943"/>
    <lineage>
        <taxon>Bacteria</taxon>
        <taxon>Pseudomonadati</taxon>
        <taxon>Pseudomonadota</taxon>
        <taxon>Alphaproteobacteria</taxon>
        <taxon>Rhodospirillales</taxon>
        <taxon>Dongiaceae</taxon>
        <taxon>Dongia</taxon>
    </lineage>
</organism>